<sequence>MPSHSPMQLDPSWKPLTIRLCDSLDHAPCCPLPFLIWLRMKKSFKRVGKEFSSSGFPVKYEGTTGARQSS</sequence>
<evidence type="ECO:0000313" key="1">
    <source>
        <dbReference type="EMBL" id="PKU76073.1"/>
    </source>
</evidence>
<organism evidence="1 2">
    <name type="scientific">Dendrobium catenatum</name>
    <dbReference type="NCBI Taxonomy" id="906689"/>
    <lineage>
        <taxon>Eukaryota</taxon>
        <taxon>Viridiplantae</taxon>
        <taxon>Streptophyta</taxon>
        <taxon>Embryophyta</taxon>
        <taxon>Tracheophyta</taxon>
        <taxon>Spermatophyta</taxon>
        <taxon>Magnoliopsida</taxon>
        <taxon>Liliopsida</taxon>
        <taxon>Asparagales</taxon>
        <taxon>Orchidaceae</taxon>
        <taxon>Epidendroideae</taxon>
        <taxon>Malaxideae</taxon>
        <taxon>Dendrobiinae</taxon>
        <taxon>Dendrobium</taxon>
    </lineage>
</organism>
<evidence type="ECO:0000313" key="2">
    <source>
        <dbReference type="Proteomes" id="UP000233837"/>
    </source>
</evidence>
<proteinExistence type="predicted"/>
<gene>
    <name evidence="1" type="ORF">MA16_Dca011441</name>
</gene>
<dbReference type="Proteomes" id="UP000233837">
    <property type="component" value="Unassembled WGS sequence"/>
</dbReference>
<name>A0A2I0WK93_9ASPA</name>
<protein>
    <submittedName>
        <fullName evidence="1">Uncharacterized protein</fullName>
    </submittedName>
</protein>
<accession>A0A2I0WK93</accession>
<keyword evidence="2" id="KW-1185">Reference proteome</keyword>
<reference evidence="1 2" key="1">
    <citation type="journal article" date="2016" name="Sci. Rep.">
        <title>The Dendrobium catenatum Lindl. genome sequence provides insights into polysaccharide synthase, floral development and adaptive evolution.</title>
        <authorList>
            <person name="Zhang G.Q."/>
            <person name="Xu Q."/>
            <person name="Bian C."/>
            <person name="Tsai W.C."/>
            <person name="Yeh C.M."/>
            <person name="Liu K.W."/>
            <person name="Yoshida K."/>
            <person name="Zhang L.S."/>
            <person name="Chang S.B."/>
            <person name="Chen F."/>
            <person name="Shi Y."/>
            <person name="Su Y.Y."/>
            <person name="Zhang Y.Q."/>
            <person name="Chen L.J."/>
            <person name="Yin Y."/>
            <person name="Lin M."/>
            <person name="Huang H."/>
            <person name="Deng H."/>
            <person name="Wang Z.W."/>
            <person name="Zhu S.L."/>
            <person name="Zhao X."/>
            <person name="Deng C."/>
            <person name="Niu S.C."/>
            <person name="Huang J."/>
            <person name="Wang M."/>
            <person name="Liu G.H."/>
            <person name="Yang H.J."/>
            <person name="Xiao X.J."/>
            <person name="Hsiao Y.Y."/>
            <person name="Wu W.L."/>
            <person name="Chen Y.Y."/>
            <person name="Mitsuda N."/>
            <person name="Ohme-Takagi M."/>
            <person name="Luo Y.B."/>
            <person name="Van de Peer Y."/>
            <person name="Liu Z.J."/>
        </authorList>
    </citation>
    <scope>NUCLEOTIDE SEQUENCE [LARGE SCALE GENOMIC DNA]</scope>
    <source>
        <tissue evidence="1">The whole plant</tissue>
    </source>
</reference>
<reference evidence="1 2" key="2">
    <citation type="journal article" date="2017" name="Nature">
        <title>The Apostasia genome and the evolution of orchids.</title>
        <authorList>
            <person name="Zhang G.Q."/>
            <person name="Liu K.W."/>
            <person name="Li Z."/>
            <person name="Lohaus R."/>
            <person name="Hsiao Y.Y."/>
            <person name="Niu S.C."/>
            <person name="Wang J.Y."/>
            <person name="Lin Y.C."/>
            <person name="Xu Q."/>
            <person name="Chen L.J."/>
            <person name="Yoshida K."/>
            <person name="Fujiwara S."/>
            <person name="Wang Z.W."/>
            <person name="Zhang Y.Q."/>
            <person name="Mitsuda N."/>
            <person name="Wang M."/>
            <person name="Liu G.H."/>
            <person name="Pecoraro L."/>
            <person name="Huang H.X."/>
            <person name="Xiao X.J."/>
            <person name="Lin M."/>
            <person name="Wu X.Y."/>
            <person name="Wu W.L."/>
            <person name="Chen Y.Y."/>
            <person name="Chang S.B."/>
            <person name="Sakamoto S."/>
            <person name="Ohme-Takagi M."/>
            <person name="Yagi M."/>
            <person name="Zeng S.J."/>
            <person name="Shen C.Y."/>
            <person name="Yeh C.M."/>
            <person name="Luo Y.B."/>
            <person name="Tsai W.C."/>
            <person name="Van de Peer Y."/>
            <person name="Liu Z.J."/>
        </authorList>
    </citation>
    <scope>NUCLEOTIDE SEQUENCE [LARGE SCALE GENOMIC DNA]</scope>
    <source>
        <tissue evidence="1">The whole plant</tissue>
    </source>
</reference>
<dbReference type="AlphaFoldDB" id="A0A2I0WK93"/>
<dbReference type="EMBL" id="KZ502561">
    <property type="protein sequence ID" value="PKU76073.1"/>
    <property type="molecule type" value="Genomic_DNA"/>
</dbReference>